<dbReference type="Proteomes" id="UP000432015">
    <property type="component" value="Unassembled WGS sequence"/>
</dbReference>
<dbReference type="SUPFAM" id="SSF56112">
    <property type="entry name" value="Protein kinase-like (PK-like)"/>
    <property type="match status" value="1"/>
</dbReference>
<dbReference type="EMBL" id="WOFH01000024">
    <property type="protein sequence ID" value="MUN42784.1"/>
    <property type="molecule type" value="Genomic_DNA"/>
</dbReference>
<evidence type="ECO:0000259" key="3">
    <source>
        <dbReference type="PROSITE" id="PS50011"/>
    </source>
</evidence>
<evidence type="ECO:0000313" key="4">
    <source>
        <dbReference type="EMBL" id="MUN42784.1"/>
    </source>
</evidence>
<feature type="transmembrane region" description="Helical" evidence="2">
    <location>
        <begin position="419"/>
        <end position="440"/>
    </location>
</feature>
<dbReference type="InterPro" id="IPR000719">
    <property type="entry name" value="Prot_kinase_dom"/>
</dbReference>
<keyword evidence="2" id="KW-0812">Transmembrane</keyword>
<dbReference type="InterPro" id="IPR051681">
    <property type="entry name" value="Ser/Thr_Kinases-Pseudokinases"/>
</dbReference>
<feature type="domain" description="Protein kinase" evidence="3">
    <location>
        <begin position="14"/>
        <end position="233"/>
    </location>
</feature>
<protein>
    <recommendedName>
        <fullName evidence="3">Protein kinase domain-containing protein</fullName>
    </recommendedName>
</protein>
<feature type="transmembrane region" description="Helical" evidence="2">
    <location>
        <begin position="298"/>
        <end position="329"/>
    </location>
</feature>
<keyword evidence="5" id="KW-1185">Reference proteome</keyword>
<dbReference type="RefSeq" id="WP_156222787.1">
    <property type="nucleotide sequence ID" value="NZ_WOFH01000024.1"/>
</dbReference>
<reference evidence="4 5" key="1">
    <citation type="submission" date="2019-11" db="EMBL/GenBank/DDBJ databases">
        <authorList>
            <person name="Cao P."/>
        </authorList>
    </citation>
    <scope>NUCLEOTIDE SEQUENCE [LARGE SCALE GENOMIC DNA]</scope>
    <source>
        <strain evidence="4 5">NEAU-AAG5</strain>
    </source>
</reference>
<comment type="caution">
    <text evidence="4">The sequence shown here is derived from an EMBL/GenBank/DDBJ whole genome shotgun (WGS) entry which is preliminary data.</text>
</comment>
<dbReference type="SMART" id="SM00220">
    <property type="entry name" value="S_TKc"/>
    <property type="match status" value="1"/>
</dbReference>
<dbReference type="PANTHER" id="PTHR44329">
    <property type="entry name" value="SERINE/THREONINE-PROTEIN KINASE TNNI3K-RELATED"/>
    <property type="match status" value="1"/>
</dbReference>
<sequence length="468" mass="46258">MSGETSHQEHIGPYRLLSRLGGGAGTAHRAAGPDGRDVAIRLLPPGAVPDIARMRSVLSPYVVDVLGGEPGGTRPYVVSRFVPGRPLAEHVAAHGPMGGAALGRMALGLAKALAALHQAGLTHGDLGPGTVLVVDDAPVVVDFALTGRAGTPGDVPADVRAWAVTLLFAATGRPDETAVSSSGELPVGPAPELPAGLIAALPEGLRPLVAAAARPDASARPSAADLAEAVARLDLPPSPARPPATAHTAHTAHTAPPSPSPPAAPAPTPAPEPPAASGARGSAARAHELAVAQGWARLLAAMVVVVGVGVAVMMPIVGLLASLAAVTLLRAGAASTVRGRAWALGRTLLTVPYAAAFTVAVPLGLVAAAAVGGEIDPLAACAFGAGAGAAVLWSAPGVTGPRRQLERMALAAARRPGGIAAAGVLLGALALFAVVGAMSLTPSFAPMYGLQSSLEATLDRLQNALNGT</sequence>
<proteinExistence type="predicted"/>
<dbReference type="GO" id="GO:0005524">
    <property type="term" value="F:ATP binding"/>
    <property type="evidence" value="ECO:0007669"/>
    <property type="project" value="InterPro"/>
</dbReference>
<evidence type="ECO:0000313" key="5">
    <source>
        <dbReference type="Proteomes" id="UP000432015"/>
    </source>
</evidence>
<feature type="compositionally biased region" description="Pro residues" evidence="1">
    <location>
        <begin position="256"/>
        <end position="274"/>
    </location>
</feature>
<feature type="transmembrane region" description="Helical" evidence="2">
    <location>
        <begin position="377"/>
        <end position="398"/>
    </location>
</feature>
<gene>
    <name evidence="4" type="ORF">GNZ18_40275</name>
</gene>
<evidence type="ECO:0000256" key="2">
    <source>
        <dbReference type="SAM" id="Phobius"/>
    </source>
</evidence>
<dbReference type="Gene3D" id="1.10.510.10">
    <property type="entry name" value="Transferase(Phosphotransferase) domain 1"/>
    <property type="match status" value="1"/>
</dbReference>
<dbReference type="GO" id="GO:0004674">
    <property type="term" value="F:protein serine/threonine kinase activity"/>
    <property type="evidence" value="ECO:0007669"/>
    <property type="project" value="TreeGrafter"/>
</dbReference>
<dbReference type="PROSITE" id="PS50011">
    <property type="entry name" value="PROTEIN_KINASE_DOM"/>
    <property type="match status" value="1"/>
</dbReference>
<evidence type="ECO:0000256" key="1">
    <source>
        <dbReference type="SAM" id="MobiDB-lite"/>
    </source>
</evidence>
<keyword evidence="2" id="KW-0472">Membrane</keyword>
<accession>A0A7K1LEF3</accession>
<feature type="transmembrane region" description="Helical" evidence="2">
    <location>
        <begin position="350"/>
        <end position="371"/>
    </location>
</feature>
<dbReference type="InterPro" id="IPR011009">
    <property type="entry name" value="Kinase-like_dom_sf"/>
</dbReference>
<dbReference type="AlphaFoldDB" id="A0A7K1LEF3"/>
<name>A0A7K1LEF3_9ACTN</name>
<organism evidence="4 5">
    <name type="scientific">Actinomadura litoris</name>
    <dbReference type="NCBI Taxonomy" id="2678616"/>
    <lineage>
        <taxon>Bacteria</taxon>
        <taxon>Bacillati</taxon>
        <taxon>Actinomycetota</taxon>
        <taxon>Actinomycetes</taxon>
        <taxon>Streptosporangiales</taxon>
        <taxon>Thermomonosporaceae</taxon>
        <taxon>Actinomadura</taxon>
    </lineage>
</organism>
<feature type="region of interest" description="Disordered" evidence="1">
    <location>
        <begin position="234"/>
        <end position="281"/>
    </location>
</feature>
<feature type="compositionally biased region" description="Low complexity" evidence="1">
    <location>
        <begin position="243"/>
        <end position="255"/>
    </location>
</feature>
<keyword evidence="2" id="KW-1133">Transmembrane helix</keyword>